<dbReference type="PANTHER" id="PTHR21315">
    <property type="entry name" value="APRATAXIN AND PNK-LIKE FACTOR-RELATED"/>
    <property type="match status" value="1"/>
</dbReference>
<dbReference type="FunFam" id="2.60.200.20:FF:000061">
    <property type="entry name" value="Zgc:165656 protein"/>
    <property type="match status" value="1"/>
</dbReference>
<feature type="compositionally biased region" description="Basic residues" evidence="6">
    <location>
        <begin position="523"/>
        <end position="537"/>
    </location>
</feature>
<keyword evidence="3" id="KW-0378">Hydrolase</keyword>
<evidence type="ECO:0000256" key="5">
    <source>
        <dbReference type="ARBA" id="ARBA00023242"/>
    </source>
</evidence>
<evidence type="ECO:0000256" key="6">
    <source>
        <dbReference type="SAM" id="MobiDB-lite"/>
    </source>
</evidence>
<dbReference type="SUPFAM" id="SSF49879">
    <property type="entry name" value="SMAD/FHA domain"/>
    <property type="match status" value="1"/>
</dbReference>
<dbReference type="Pfam" id="PF10283">
    <property type="entry name" value="zf-CCHH"/>
    <property type="match status" value="2"/>
</dbReference>
<organism evidence="9">
    <name type="scientific">Parasteatoda tepidariorum</name>
    <name type="common">Common house spider</name>
    <name type="synonym">Achaearanea tepidariorum</name>
    <dbReference type="NCBI Taxonomy" id="114398"/>
    <lineage>
        <taxon>Eukaryota</taxon>
        <taxon>Metazoa</taxon>
        <taxon>Ecdysozoa</taxon>
        <taxon>Arthropoda</taxon>
        <taxon>Chelicerata</taxon>
        <taxon>Arachnida</taxon>
        <taxon>Araneae</taxon>
        <taxon>Araneomorphae</taxon>
        <taxon>Entelegynae</taxon>
        <taxon>Araneoidea</taxon>
        <taxon>Theridiidae</taxon>
        <taxon>Parasteatoda</taxon>
    </lineage>
</organism>
<dbReference type="GO" id="GO:0006302">
    <property type="term" value="P:double-strand break repair"/>
    <property type="evidence" value="ECO:0007669"/>
    <property type="project" value="InterPro"/>
</dbReference>
<comment type="subcellular location">
    <subcellularLocation>
        <location evidence="1">Nucleus</location>
    </subcellularLocation>
</comment>
<feature type="compositionally biased region" description="Basic and acidic residues" evidence="6">
    <location>
        <begin position="213"/>
        <end position="235"/>
    </location>
</feature>
<dbReference type="AlphaFoldDB" id="A0A2L2YNQ1"/>
<dbReference type="OrthoDB" id="10256774at2759"/>
<sequence>MALITLKPLDDGQKAVEIPKGKTVIGRGPLLGCSDKKVSRNHAVLEVTNKDEVFLTPTHVNPCFYQPTADSPGQILKKDVPCKLENGDSFSLLPRAYRYQLNINPSDQNEEGKTNGSTVDHLHDGNTTNEEFGDTIVSEKAFSKEENVEKNCLKEENTFSKRIAEIKGNDENNFTAKNCDESSTSDEEPTQKKSGAEEPALESKDNDASADSKSVDETIEETKNNVSGGEDKTEMETPESQEEPPLEASEHQSKSEEAVDVVPTKEEDFPSVPPPSKTATTKKKLKEESYSKRRDKQAAKRKTANESAPAPKGRKKMPKTKFDDDGEEGTSRQPGRTSSRTNRQTRQGLSLEDFIVSDDDEWQLEPTKRRRRKRQRGGNDSGSDWEVDHKKPKKVSSLHKVWSGSESGSESPKKKGPSRGRRKKVKSSSEVDETPLSEEEDEPQPSSSGEVKLNKTRIPCTFGKKCYRRNASHKDQFSHPGDSDYTSESENKKSIQDAISESDGEEKAPKKECPYGANCFRKNPQHKKDFKHTKTVRPQREAAKQADQKSKNCRNSDDYDLNDSFLNDDSDEYKPVDSGSDYESGEKTKKLTKVKGSSSSSRKGGKKL</sequence>
<evidence type="ECO:0000256" key="3">
    <source>
        <dbReference type="ARBA" id="ARBA00022801"/>
    </source>
</evidence>
<accession>A0A2L2YNQ1</accession>
<feature type="compositionally biased region" description="Basic and acidic residues" evidence="6">
    <location>
        <begin position="285"/>
        <end position="298"/>
    </location>
</feature>
<feature type="region of interest" description="Disordered" evidence="6">
    <location>
        <begin position="172"/>
        <end position="455"/>
    </location>
</feature>
<protein>
    <submittedName>
        <fullName evidence="9">Aprataxin and PNK-like factor</fullName>
    </submittedName>
</protein>
<name>A0A2L2YNQ1_PARTP</name>
<evidence type="ECO:0000256" key="1">
    <source>
        <dbReference type="ARBA" id="ARBA00004123"/>
    </source>
</evidence>
<feature type="compositionally biased region" description="Acidic residues" evidence="6">
    <location>
        <begin position="236"/>
        <end position="245"/>
    </location>
</feature>
<dbReference type="InterPro" id="IPR008984">
    <property type="entry name" value="SMAD_FHA_dom_sf"/>
</dbReference>
<dbReference type="InterPro" id="IPR019406">
    <property type="entry name" value="APLF_PBZ"/>
</dbReference>
<evidence type="ECO:0000259" key="8">
    <source>
        <dbReference type="Pfam" id="PF17913"/>
    </source>
</evidence>
<dbReference type="PANTHER" id="PTHR21315:SF2">
    <property type="entry name" value="APRATAXIN AND PNK-LIKE FACTOR"/>
    <property type="match status" value="1"/>
</dbReference>
<feature type="domain" description="PBZ-type" evidence="7">
    <location>
        <begin position="457"/>
        <end position="482"/>
    </location>
</feature>
<feature type="compositionally biased region" description="Basic and acidic residues" evidence="6">
    <location>
        <begin position="538"/>
        <end position="557"/>
    </location>
</feature>
<evidence type="ECO:0000256" key="4">
    <source>
        <dbReference type="ARBA" id="ARBA00023204"/>
    </source>
</evidence>
<dbReference type="GO" id="GO:0003906">
    <property type="term" value="F:DNA-(apurinic or apyrimidinic site) endonuclease activity"/>
    <property type="evidence" value="ECO:0007669"/>
    <property type="project" value="InterPro"/>
</dbReference>
<reference evidence="9" key="1">
    <citation type="journal article" date="2016" name="Mol. Ecol. Resour.">
        <title>Evaluation of the impact of RNA preservation methods of spiders for de novo transcriptome assembly.</title>
        <authorList>
            <person name="Kono N."/>
            <person name="Nakamura H."/>
            <person name="Ito Y."/>
            <person name="Tomita M."/>
            <person name="Arakawa K."/>
        </authorList>
    </citation>
    <scope>NUCLEOTIDE SEQUENCE</scope>
    <source>
        <tissue evidence="9">Whole body</tissue>
    </source>
</reference>
<dbReference type="OMA" id="PCFYRSS"/>
<proteinExistence type="evidence at transcript level"/>
<keyword evidence="5" id="KW-0539">Nucleus</keyword>
<feature type="compositionally biased region" description="Basic and acidic residues" evidence="6">
    <location>
        <begin position="248"/>
        <end position="268"/>
    </location>
</feature>
<dbReference type="Gene3D" id="2.60.200.20">
    <property type="match status" value="1"/>
</dbReference>
<dbReference type="EMBL" id="IAAA01030827">
    <property type="protein sequence ID" value="LAA09768.1"/>
    <property type="molecule type" value="mRNA"/>
</dbReference>
<dbReference type="CDD" id="cd22717">
    <property type="entry name" value="FHA_APLF"/>
    <property type="match status" value="1"/>
</dbReference>
<dbReference type="InterPro" id="IPR041388">
    <property type="entry name" value="FHA_2"/>
</dbReference>
<evidence type="ECO:0000313" key="9">
    <source>
        <dbReference type="EMBL" id="LAA09768.1"/>
    </source>
</evidence>
<dbReference type="Pfam" id="PF17913">
    <property type="entry name" value="FHA_2"/>
    <property type="match status" value="1"/>
</dbReference>
<dbReference type="InterPro" id="IPR039253">
    <property type="entry name" value="APLF"/>
</dbReference>
<feature type="compositionally biased region" description="Low complexity" evidence="6">
    <location>
        <begin position="336"/>
        <end position="347"/>
    </location>
</feature>
<dbReference type="GO" id="GO:0035861">
    <property type="term" value="C:site of double-strand break"/>
    <property type="evidence" value="ECO:0007669"/>
    <property type="project" value="TreeGrafter"/>
</dbReference>
<feature type="compositionally biased region" description="Basic residues" evidence="6">
    <location>
        <begin position="414"/>
        <end position="426"/>
    </location>
</feature>
<feature type="compositionally biased region" description="Acidic residues" evidence="6">
    <location>
        <begin position="430"/>
        <end position="443"/>
    </location>
</feature>
<evidence type="ECO:0000259" key="7">
    <source>
        <dbReference type="Pfam" id="PF10283"/>
    </source>
</evidence>
<evidence type="ECO:0000256" key="2">
    <source>
        <dbReference type="ARBA" id="ARBA00022763"/>
    </source>
</evidence>
<feature type="compositionally biased region" description="Acidic residues" evidence="6">
    <location>
        <begin position="558"/>
        <end position="571"/>
    </location>
</feature>
<dbReference type="GO" id="GO:0005634">
    <property type="term" value="C:nucleus"/>
    <property type="evidence" value="ECO:0007669"/>
    <property type="project" value="UniProtKB-SubCell"/>
</dbReference>
<keyword evidence="2" id="KW-0227">DNA damage</keyword>
<keyword evidence="4" id="KW-0234">DNA repair</keyword>
<feature type="region of interest" description="Disordered" evidence="6">
    <location>
        <begin position="469"/>
        <end position="608"/>
    </location>
</feature>
<feature type="domain" description="PBZ-type" evidence="7">
    <location>
        <begin position="510"/>
        <end position="534"/>
    </location>
</feature>
<feature type="region of interest" description="Disordered" evidence="6">
    <location>
        <begin position="104"/>
        <end position="131"/>
    </location>
</feature>
<dbReference type="GO" id="GO:0008408">
    <property type="term" value="F:3'-5' exonuclease activity"/>
    <property type="evidence" value="ECO:0007669"/>
    <property type="project" value="InterPro"/>
</dbReference>
<feature type="compositionally biased region" description="Basic and acidic residues" evidence="6">
    <location>
        <begin position="189"/>
        <end position="207"/>
    </location>
</feature>
<feature type="domain" description="PNK FHA" evidence="8">
    <location>
        <begin position="5"/>
        <end position="50"/>
    </location>
</feature>